<dbReference type="InterPro" id="IPR003203">
    <property type="entry name" value="CobU/CobP"/>
</dbReference>
<dbReference type="PANTHER" id="PTHR34848">
    <property type="match status" value="1"/>
</dbReference>
<dbReference type="Proteomes" id="UP000241436">
    <property type="component" value="Unassembled WGS sequence"/>
</dbReference>
<comment type="similarity">
    <text evidence="7">Belongs to the CobU/CobP family.</text>
</comment>
<keyword evidence="12 19" id="KW-0547">Nucleotide-binding</keyword>
<dbReference type="GO" id="GO:0005524">
    <property type="term" value="F:ATP binding"/>
    <property type="evidence" value="ECO:0007669"/>
    <property type="project" value="UniProtKB-KW"/>
</dbReference>
<dbReference type="GO" id="GO:0043752">
    <property type="term" value="F:adenosylcobinamide kinase activity"/>
    <property type="evidence" value="ECO:0007669"/>
    <property type="project" value="UniProtKB-EC"/>
</dbReference>
<dbReference type="CDD" id="cd00544">
    <property type="entry name" value="CobU"/>
    <property type="match status" value="1"/>
</dbReference>
<protein>
    <recommendedName>
        <fullName evidence="16">Adenosylcobinamide kinase</fullName>
        <ecNumber evidence="8">2.7.1.156</ecNumber>
        <ecNumber evidence="9">2.7.7.62</ecNumber>
    </recommendedName>
    <alternativeName>
        <fullName evidence="17">Adenosylcobinamide-phosphate guanylyltransferase</fullName>
    </alternativeName>
</protein>
<evidence type="ECO:0000256" key="12">
    <source>
        <dbReference type="ARBA" id="ARBA00022741"/>
    </source>
</evidence>
<dbReference type="Pfam" id="PF02283">
    <property type="entry name" value="CobU"/>
    <property type="match status" value="1"/>
</dbReference>
<dbReference type="EMBL" id="NVQC01000022">
    <property type="protein sequence ID" value="PTL35636.1"/>
    <property type="molecule type" value="Genomic_DNA"/>
</dbReference>
<comment type="catalytic activity">
    <reaction evidence="2">
        <text>adenosylcob(III)inamide phosphate + GTP + H(+) = adenosylcob(III)inamide-GDP + diphosphate</text>
        <dbReference type="Rhea" id="RHEA:22712"/>
        <dbReference type="ChEBI" id="CHEBI:15378"/>
        <dbReference type="ChEBI" id="CHEBI:33019"/>
        <dbReference type="ChEBI" id="CHEBI:37565"/>
        <dbReference type="ChEBI" id="CHEBI:58502"/>
        <dbReference type="ChEBI" id="CHEBI:60487"/>
        <dbReference type="EC" id="2.7.7.62"/>
    </reaction>
</comment>
<evidence type="ECO:0000256" key="16">
    <source>
        <dbReference type="ARBA" id="ARBA00029570"/>
    </source>
</evidence>
<evidence type="ECO:0000256" key="6">
    <source>
        <dbReference type="ARBA" id="ARBA00005159"/>
    </source>
</evidence>
<feature type="active site" description="GMP-histidine intermediate" evidence="18">
    <location>
        <position position="53"/>
    </location>
</feature>
<reference evidence="20 21" key="1">
    <citation type="submission" date="2017-09" db="EMBL/GenBank/DDBJ databases">
        <title>Bloom of a denitrifying methanotroph, Candidatus Methylomirabilis limnetica, in a deep stratified lake.</title>
        <authorList>
            <person name="Graf J.S."/>
            <person name="Marchant H.K."/>
            <person name="Tienken D."/>
            <person name="Hach P.F."/>
            <person name="Brand A."/>
            <person name="Schubert C.J."/>
            <person name="Kuypers M.M."/>
            <person name="Milucka J."/>
        </authorList>
    </citation>
    <scope>NUCLEOTIDE SEQUENCE [LARGE SCALE GENOMIC DNA]</scope>
    <source>
        <strain evidence="20 21">Zug</strain>
    </source>
</reference>
<reference evidence="21" key="2">
    <citation type="journal article" date="2018" name="Environ. Microbiol.">
        <title>Bloom of a denitrifying methanotroph, 'Candidatus Methylomirabilis limnetica', in a deep stratified lake.</title>
        <authorList>
            <person name="Graf J.S."/>
            <person name="Mayr M.J."/>
            <person name="Marchant H.K."/>
            <person name="Tienken D."/>
            <person name="Hach P.F."/>
            <person name="Brand A."/>
            <person name="Schubert C.J."/>
            <person name="Kuypers M.M."/>
            <person name="Milucka J."/>
        </authorList>
    </citation>
    <scope>NUCLEOTIDE SEQUENCE [LARGE SCALE GENOMIC DNA]</scope>
    <source>
        <strain evidence="21">Zug</strain>
    </source>
</reference>
<feature type="binding site" evidence="19">
    <location>
        <position position="86"/>
    </location>
    <ligand>
        <name>GTP</name>
        <dbReference type="ChEBI" id="CHEBI:37565"/>
    </ligand>
</feature>
<keyword evidence="15 19" id="KW-0342">GTP-binding</keyword>
<feature type="binding site" evidence="19">
    <location>
        <position position="65"/>
    </location>
    <ligand>
        <name>GTP</name>
        <dbReference type="ChEBI" id="CHEBI:37565"/>
    </ligand>
</feature>
<comment type="pathway">
    <text evidence="5">Cofactor biosynthesis; adenosylcobalamin biosynthesis; adenosylcobalamin from cob(II)yrinate a,c-diamide: step 6/7.</text>
</comment>
<dbReference type="InterPro" id="IPR027417">
    <property type="entry name" value="P-loop_NTPase"/>
</dbReference>
<evidence type="ECO:0000256" key="5">
    <source>
        <dbReference type="ARBA" id="ARBA00004692"/>
    </source>
</evidence>
<evidence type="ECO:0000256" key="13">
    <source>
        <dbReference type="ARBA" id="ARBA00022777"/>
    </source>
</evidence>
<dbReference type="PANTHER" id="PTHR34848:SF1">
    <property type="entry name" value="BIFUNCTIONAL ADENOSYLCOBALAMIN BIOSYNTHESIS PROTEIN COBU"/>
    <property type="match status" value="1"/>
</dbReference>
<dbReference type="SUPFAM" id="SSF52540">
    <property type="entry name" value="P-loop containing nucleoside triphosphate hydrolases"/>
    <property type="match status" value="1"/>
</dbReference>
<evidence type="ECO:0000256" key="18">
    <source>
        <dbReference type="PIRSR" id="PIRSR006135-1"/>
    </source>
</evidence>
<evidence type="ECO:0000313" key="20">
    <source>
        <dbReference type="EMBL" id="PTL35636.1"/>
    </source>
</evidence>
<evidence type="ECO:0000256" key="17">
    <source>
        <dbReference type="ARBA" id="ARBA00030571"/>
    </source>
</evidence>
<keyword evidence="13 20" id="KW-0418">Kinase</keyword>
<evidence type="ECO:0000256" key="8">
    <source>
        <dbReference type="ARBA" id="ARBA00012016"/>
    </source>
</evidence>
<dbReference type="PIRSF" id="PIRSF006135">
    <property type="entry name" value="CobU"/>
    <property type="match status" value="1"/>
</dbReference>
<evidence type="ECO:0000256" key="7">
    <source>
        <dbReference type="ARBA" id="ARBA00007490"/>
    </source>
</evidence>
<dbReference type="OrthoDB" id="9788370at2"/>
<comment type="catalytic activity">
    <reaction evidence="3">
        <text>adenosylcob(III)inamide + GTP = adenosylcob(III)inamide phosphate + GDP + H(+)</text>
        <dbReference type="Rhea" id="RHEA:15765"/>
        <dbReference type="ChEBI" id="CHEBI:2480"/>
        <dbReference type="ChEBI" id="CHEBI:15378"/>
        <dbReference type="ChEBI" id="CHEBI:37565"/>
        <dbReference type="ChEBI" id="CHEBI:58189"/>
        <dbReference type="ChEBI" id="CHEBI:58502"/>
        <dbReference type="EC" id="2.7.1.156"/>
    </reaction>
</comment>
<evidence type="ECO:0000256" key="2">
    <source>
        <dbReference type="ARBA" id="ARBA00000711"/>
    </source>
</evidence>
<feature type="binding site" evidence="19">
    <location>
        <begin position="12"/>
        <end position="19"/>
    </location>
    <ligand>
        <name>GTP</name>
        <dbReference type="ChEBI" id="CHEBI:37565"/>
    </ligand>
</feature>
<name>A0A2T4TX09_9BACT</name>
<evidence type="ECO:0000256" key="19">
    <source>
        <dbReference type="PIRSR" id="PIRSR006135-2"/>
    </source>
</evidence>
<keyword evidence="20" id="KW-0548">Nucleotidyltransferase</keyword>
<sequence length="187" mass="20510">MSDETRIVLIGGGARSGKSAFALSLARRLGARRAFVATAQAMDEEMKERIADHARTRGADFRTVEEPLALAERLLDLCDIDVVVIDCLTLWLSNLLLRDESETRILEQVQTLVGVLERRAFHAVIVTNEVGMGVVPETPLGRAFRDVAGRAHQRLAGVADEVYLAILGSVLRIRPEPVSVRILESAL</sequence>
<evidence type="ECO:0000256" key="14">
    <source>
        <dbReference type="ARBA" id="ARBA00022840"/>
    </source>
</evidence>
<evidence type="ECO:0000256" key="3">
    <source>
        <dbReference type="ARBA" id="ARBA00001522"/>
    </source>
</evidence>
<gene>
    <name evidence="20" type="ORF">CLG94_07645</name>
</gene>
<dbReference type="UniPathway" id="UPA00148">
    <property type="reaction ID" value="UER00236"/>
</dbReference>
<dbReference type="GO" id="GO:0009236">
    <property type="term" value="P:cobalamin biosynthetic process"/>
    <property type="evidence" value="ECO:0007669"/>
    <property type="project" value="UniProtKB-UniPathway"/>
</dbReference>
<dbReference type="AlphaFoldDB" id="A0A2T4TX09"/>
<evidence type="ECO:0000256" key="4">
    <source>
        <dbReference type="ARBA" id="ARBA00003889"/>
    </source>
</evidence>
<proteinExistence type="inferred from homology"/>
<comment type="caution">
    <text evidence="20">The sequence shown here is derived from an EMBL/GenBank/DDBJ whole genome shotgun (WGS) entry which is preliminary data.</text>
</comment>
<evidence type="ECO:0000256" key="15">
    <source>
        <dbReference type="ARBA" id="ARBA00023134"/>
    </source>
</evidence>
<dbReference type="GO" id="GO:0005525">
    <property type="term" value="F:GTP binding"/>
    <property type="evidence" value="ECO:0007669"/>
    <property type="project" value="UniProtKB-KW"/>
</dbReference>
<comment type="pathway">
    <text evidence="6">Cofactor biosynthesis; adenosylcobalamin biosynthesis; adenosylcobalamin from cob(II)yrinate a,c-diamide: step 5/7.</text>
</comment>
<dbReference type="GO" id="GO:0008820">
    <property type="term" value="F:cobinamide phosphate guanylyltransferase activity"/>
    <property type="evidence" value="ECO:0007669"/>
    <property type="project" value="UniProtKB-EC"/>
</dbReference>
<evidence type="ECO:0000313" key="21">
    <source>
        <dbReference type="Proteomes" id="UP000241436"/>
    </source>
</evidence>
<evidence type="ECO:0000256" key="11">
    <source>
        <dbReference type="ARBA" id="ARBA00022679"/>
    </source>
</evidence>
<comment type="function">
    <text evidence="4">Catalyzes ATP-dependent phosphorylation of adenosylcobinamide and addition of GMP to adenosylcobinamide phosphate.</text>
</comment>
<dbReference type="Gene3D" id="3.40.50.300">
    <property type="entry name" value="P-loop containing nucleotide triphosphate hydrolases"/>
    <property type="match status" value="1"/>
</dbReference>
<evidence type="ECO:0000256" key="9">
    <source>
        <dbReference type="ARBA" id="ARBA00012523"/>
    </source>
</evidence>
<keyword evidence="14" id="KW-0067">ATP-binding</keyword>
<dbReference type="EC" id="2.7.1.156" evidence="8"/>
<evidence type="ECO:0000256" key="10">
    <source>
        <dbReference type="ARBA" id="ARBA00022573"/>
    </source>
</evidence>
<keyword evidence="11 20" id="KW-0808">Transferase</keyword>
<keyword evidence="10" id="KW-0169">Cobalamin biosynthesis</keyword>
<evidence type="ECO:0000256" key="1">
    <source>
        <dbReference type="ARBA" id="ARBA00000312"/>
    </source>
</evidence>
<dbReference type="EC" id="2.7.7.62" evidence="9"/>
<dbReference type="RefSeq" id="WP_107562319.1">
    <property type="nucleotide sequence ID" value="NZ_NVQC01000022.1"/>
</dbReference>
<keyword evidence="21" id="KW-1185">Reference proteome</keyword>
<feature type="binding site" evidence="19">
    <location>
        <begin position="37"/>
        <end position="39"/>
    </location>
    <ligand>
        <name>GTP</name>
        <dbReference type="ChEBI" id="CHEBI:37565"/>
    </ligand>
</feature>
<accession>A0A2T4TX09</accession>
<dbReference type="NCBIfam" id="NF004469">
    <property type="entry name" value="PRK05800.1"/>
    <property type="match status" value="1"/>
</dbReference>
<organism evidence="20 21">
    <name type="scientific">Candidatus Methylomirabilis limnetica</name>
    <dbReference type="NCBI Taxonomy" id="2033718"/>
    <lineage>
        <taxon>Bacteria</taxon>
        <taxon>Candidatus Methylomirabilota</taxon>
        <taxon>Candidatus Methylomirabilia</taxon>
        <taxon>Candidatus Methylomirabilales</taxon>
        <taxon>Candidatus Methylomirabilaceae</taxon>
        <taxon>Candidatus Methylomirabilis</taxon>
    </lineage>
</organism>
<comment type="catalytic activity">
    <reaction evidence="1">
        <text>adenosylcob(III)inamide + ATP = adenosylcob(III)inamide phosphate + ADP + H(+)</text>
        <dbReference type="Rhea" id="RHEA:15769"/>
        <dbReference type="ChEBI" id="CHEBI:2480"/>
        <dbReference type="ChEBI" id="CHEBI:15378"/>
        <dbReference type="ChEBI" id="CHEBI:30616"/>
        <dbReference type="ChEBI" id="CHEBI:58502"/>
        <dbReference type="ChEBI" id="CHEBI:456216"/>
        <dbReference type="EC" id="2.7.1.156"/>
    </reaction>
</comment>